<dbReference type="AlphaFoldDB" id="A0AAU9VEZ8"/>
<keyword evidence="4 6" id="KW-1133">Transmembrane helix</keyword>
<evidence type="ECO:0000256" key="2">
    <source>
        <dbReference type="ARBA" id="ARBA00022475"/>
    </source>
</evidence>
<keyword evidence="3 6" id="KW-0812">Transmembrane</keyword>
<feature type="transmembrane region" description="Helical" evidence="6">
    <location>
        <begin position="91"/>
        <end position="111"/>
    </location>
</feature>
<dbReference type="Pfam" id="PF02653">
    <property type="entry name" value="BPD_transp_2"/>
    <property type="match status" value="1"/>
</dbReference>
<protein>
    <submittedName>
        <fullName evidence="8">ABC transporter permease</fullName>
    </submittedName>
</protein>
<evidence type="ECO:0000313" key="7">
    <source>
        <dbReference type="EMBL" id="CAH2761505.1"/>
    </source>
</evidence>
<dbReference type="Proteomes" id="UP001154095">
    <property type="component" value="Chromosome"/>
</dbReference>
<feature type="transmembrane region" description="Helical" evidence="6">
    <location>
        <begin position="218"/>
        <end position="240"/>
    </location>
</feature>
<comment type="subcellular location">
    <subcellularLocation>
        <location evidence="1">Cell membrane</location>
        <topology evidence="1">Multi-pass membrane protein</topology>
    </subcellularLocation>
</comment>
<evidence type="ECO:0000256" key="4">
    <source>
        <dbReference type="ARBA" id="ARBA00022989"/>
    </source>
</evidence>
<evidence type="ECO:0000256" key="5">
    <source>
        <dbReference type="ARBA" id="ARBA00023136"/>
    </source>
</evidence>
<evidence type="ECO:0000313" key="8">
    <source>
        <dbReference type="EMBL" id="CAH2761508.1"/>
    </source>
</evidence>
<dbReference type="RefSeq" id="WP_254007349.1">
    <property type="nucleotide sequence ID" value="NZ_OW659477.1"/>
</dbReference>
<dbReference type="EMBL" id="OW659496">
    <property type="protein sequence ID" value="CAH2761505.1"/>
    <property type="molecule type" value="Genomic_DNA"/>
</dbReference>
<keyword evidence="5 6" id="KW-0472">Membrane</keyword>
<organism evidence="8 10">
    <name type="scientific">Erysipelothrix amsterdamensis</name>
    <dbReference type="NCBI Taxonomy" id="2929157"/>
    <lineage>
        <taxon>Bacteria</taxon>
        <taxon>Bacillati</taxon>
        <taxon>Bacillota</taxon>
        <taxon>Erysipelotrichia</taxon>
        <taxon>Erysipelotrichales</taxon>
        <taxon>Erysipelotrichaceae</taxon>
        <taxon>Erysipelothrix</taxon>
    </lineage>
</organism>
<sequence>MGLVNTSFISDILIQGFLYGILSMGVLISYKILDIPDLSVDGTYPLGAAVSAVLILNGFNPWLALLISTIAGASAGVVTGVFHVKLGISSLLSGILVMTGLYSINLVVAGGKPNIPLFKFETIFSTQWLEKIGAPDFLINNFQLIIMAVLVFAIKVIIDQLLTTKTGYLLKVTGDNEQLVTSLGHNVGVVKIMGLALANAIVAFSGGLAVSVNKYFDISLGTGMVVLGLSSVILGTTILGRTKLKSTTMVIFGAIVYRLIVAFAIRMGIDAQFMKLMTVAIFIGAIMLNKIKLPKRMDTKENRHAKAQ</sequence>
<proteinExistence type="predicted"/>
<dbReference type="PANTHER" id="PTHR32196">
    <property type="entry name" value="ABC TRANSPORTER PERMEASE PROTEIN YPHD-RELATED-RELATED"/>
    <property type="match status" value="1"/>
</dbReference>
<evidence type="ECO:0000256" key="6">
    <source>
        <dbReference type="SAM" id="Phobius"/>
    </source>
</evidence>
<evidence type="ECO:0000313" key="9">
    <source>
        <dbReference type="Proteomes" id="UP001154095"/>
    </source>
</evidence>
<dbReference type="EMBL" id="OW659477">
    <property type="protein sequence ID" value="CAH2761508.1"/>
    <property type="molecule type" value="Genomic_DNA"/>
</dbReference>
<feature type="transmembrane region" description="Helical" evidence="6">
    <location>
        <begin position="42"/>
        <end position="59"/>
    </location>
</feature>
<dbReference type="Proteomes" id="UP001154111">
    <property type="component" value="Chromosome"/>
</dbReference>
<dbReference type="InterPro" id="IPR001851">
    <property type="entry name" value="ABC_transp_permease"/>
</dbReference>
<dbReference type="PANTHER" id="PTHR32196:SF69">
    <property type="entry name" value="BRANCHED-CHAIN AMINO ACID TRANSPORT SYSTEM, PERMEASE PROTEIN"/>
    <property type="match status" value="1"/>
</dbReference>
<feature type="transmembrane region" description="Helical" evidence="6">
    <location>
        <begin position="271"/>
        <end position="288"/>
    </location>
</feature>
<reference evidence="8" key="1">
    <citation type="submission" date="2022-04" db="EMBL/GenBank/DDBJ databases">
        <authorList>
            <person name="Forde T."/>
        </authorList>
    </citation>
    <scope>NUCLEOTIDE SEQUENCE</scope>
    <source>
        <strain evidence="8">A18Y016a</strain>
        <strain evidence="7">A18Y020d</strain>
    </source>
</reference>
<feature type="transmembrane region" description="Helical" evidence="6">
    <location>
        <begin position="137"/>
        <end position="158"/>
    </location>
</feature>
<dbReference type="GO" id="GO:0022857">
    <property type="term" value="F:transmembrane transporter activity"/>
    <property type="evidence" value="ECO:0007669"/>
    <property type="project" value="InterPro"/>
</dbReference>
<dbReference type="GO" id="GO:0005886">
    <property type="term" value="C:plasma membrane"/>
    <property type="evidence" value="ECO:0007669"/>
    <property type="project" value="UniProtKB-SubCell"/>
</dbReference>
<evidence type="ECO:0000313" key="10">
    <source>
        <dbReference type="Proteomes" id="UP001154111"/>
    </source>
</evidence>
<keyword evidence="2" id="KW-1003">Cell membrane</keyword>
<evidence type="ECO:0000256" key="1">
    <source>
        <dbReference type="ARBA" id="ARBA00004651"/>
    </source>
</evidence>
<name>A0AAU9VEZ8_9FIRM</name>
<keyword evidence="9" id="KW-1185">Reference proteome</keyword>
<accession>A0AAU9VEZ8</accession>
<feature type="transmembrane region" description="Helical" evidence="6">
    <location>
        <begin position="192"/>
        <end position="212"/>
    </location>
</feature>
<gene>
    <name evidence="8" type="ORF">ERYAMS2_00743</name>
    <name evidence="7" type="ORF">ERYAMS_00449</name>
</gene>
<evidence type="ECO:0000256" key="3">
    <source>
        <dbReference type="ARBA" id="ARBA00022692"/>
    </source>
</evidence>
<dbReference type="CDD" id="cd06574">
    <property type="entry name" value="TM_PBP1_branched-chain-AA_like"/>
    <property type="match status" value="1"/>
</dbReference>
<feature type="transmembrane region" description="Helical" evidence="6">
    <location>
        <begin position="247"/>
        <end position="265"/>
    </location>
</feature>
<feature type="transmembrane region" description="Helical" evidence="6">
    <location>
        <begin position="12"/>
        <end position="30"/>
    </location>
</feature>